<protein>
    <recommendedName>
        <fullName evidence="2">DUF6436 domain-containing protein</fullName>
    </recommendedName>
</protein>
<dbReference type="EMBL" id="CP001614">
    <property type="protein sequence ID" value="ACR12222.1"/>
    <property type="molecule type" value="Genomic_DNA"/>
</dbReference>
<sequence>MYVQHWKIIALLSLWALLTALTFWWYQFRQIQPFAQTNAFFAAADLPAPPEFSGLPGLKLVHFWREGCLCNPANLEHLRELLSEYRTSDLHLFVVASGKLPSHWLNTSYTTLDKNTNAGLVSAIPSAPGLAIWDTNNRLAYFGPYSVGPTCSARNSVIGLVLDSLLAGQNTELTTMAGNGCFCDWNTKQG</sequence>
<dbReference type="SUPFAM" id="SSF52833">
    <property type="entry name" value="Thioredoxin-like"/>
    <property type="match status" value="1"/>
</dbReference>
<gene>
    <name evidence="3" type="ordered locus">TERTU_0146</name>
</gene>
<reference evidence="3 4" key="1">
    <citation type="journal article" date="2009" name="PLoS ONE">
        <title>The complete genome of Teredinibacter turnerae T7901: an intracellular endosymbiont of marine wood-boring bivalves (shipworms).</title>
        <authorList>
            <person name="Yang J.C."/>
            <person name="Madupu R."/>
            <person name="Durkin A.S."/>
            <person name="Ekborg N.A."/>
            <person name="Pedamallu C.S."/>
            <person name="Hostetler J.B."/>
            <person name="Radune D."/>
            <person name="Toms B.S."/>
            <person name="Henrissat B."/>
            <person name="Coutinho P.M."/>
            <person name="Schwarz S."/>
            <person name="Field L."/>
            <person name="Trindade-Silva A.E."/>
            <person name="Soares C.A.G."/>
            <person name="Elshahawi S."/>
            <person name="Hanora A."/>
            <person name="Schmidt E.W."/>
            <person name="Haygood M.G."/>
            <person name="Posfai J."/>
            <person name="Benner J."/>
            <person name="Madinger C."/>
            <person name="Nove J."/>
            <person name="Anton B."/>
            <person name="Chaudhary K."/>
            <person name="Foster J."/>
            <person name="Holman A."/>
            <person name="Kumar S."/>
            <person name="Lessard P.A."/>
            <person name="Luyten Y.A."/>
            <person name="Slatko B."/>
            <person name="Wood N."/>
            <person name="Wu B."/>
            <person name="Teplitski M."/>
            <person name="Mougous J.D."/>
            <person name="Ward N."/>
            <person name="Eisen J.A."/>
            <person name="Badger J.H."/>
            <person name="Distel D.L."/>
        </authorList>
    </citation>
    <scope>NUCLEOTIDE SEQUENCE [LARGE SCALE GENOMIC DNA]</scope>
    <source>
        <strain evidence="4">ATCC 39867 / T7901</strain>
    </source>
</reference>
<keyword evidence="1" id="KW-1133">Transmembrane helix</keyword>
<accession>C5BLD2</accession>
<evidence type="ECO:0000256" key="1">
    <source>
        <dbReference type="SAM" id="Phobius"/>
    </source>
</evidence>
<organism evidence="3 4">
    <name type="scientific">Teredinibacter turnerae (strain ATCC 39867 / T7901)</name>
    <dbReference type="NCBI Taxonomy" id="377629"/>
    <lineage>
        <taxon>Bacteria</taxon>
        <taxon>Pseudomonadati</taxon>
        <taxon>Pseudomonadota</taxon>
        <taxon>Gammaproteobacteria</taxon>
        <taxon>Cellvibrionales</taxon>
        <taxon>Cellvibrionaceae</taxon>
        <taxon>Teredinibacter</taxon>
    </lineage>
</organism>
<dbReference type="Pfam" id="PF20029">
    <property type="entry name" value="DUF6436"/>
    <property type="match status" value="1"/>
</dbReference>
<evidence type="ECO:0000259" key="2">
    <source>
        <dbReference type="Pfam" id="PF20029"/>
    </source>
</evidence>
<dbReference type="InterPro" id="IPR045494">
    <property type="entry name" value="DUF6436"/>
</dbReference>
<dbReference type="AlphaFoldDB" id="C5BLD2"/>
<evidence type="ECO:0000313" key="4">
    <source>
        <dbReference type="Proteomes" id="UP000009080"/>
    </source>
</evidence>
<dbReference type="InterPro" id="IPR036249">
    <property type="entry name" value="Thioredoxin-like_sf"/>
</dbReference>
<dbReference type="OrthoDB" id="8897581at2"/>
<evidence type="ECO:0000313" key="3">
    <source>
        <dbReference type="EMBL" id="ACR12222.1"/>
    </source>
</evidence>
<dbReference type="KEGG" id="ttu:TERTU_0146"/>
<dbReference type="eggNOG" id="COG0526">
    <property type="taxonomic scope" value="Bacteria"/>
</dbReference>
<keyword evidence="4" id="KW-1185">Reference proteome</keyword>
<keyword evidence="1" id="KW-0472">Membrane</keyword>
<dbReference type="STRING" id="377629.TERTU_0146"/>
<feature type="domain" description="DUF6436" evidence="2">
    <location>
        <begin position="38"/>
        <end position="185"/>
    </location>
</feature>
<proteinExistence type="predicted"/>
<keyword evidence="1" id="KW-0812">Transmembrane</keyword>
<name>C5BLD2_TERTT</name>
<dbReference type="Proteomes" id="UP000009080">
    <property type="component" value="Chromosome"/>
</dbReference>
<feature type="transmembrane region" description="Helical" evidence="1">
    <location>
        <begin position="6"/>
        <end position="26"/>
    </location>
</feature>
<dbReference type="HOGENOM" id="CLU_1407715_0_0_6"/>